<dbReference type="EMBL" id="KV419443">
    <property type="protein sequence ID" value="KZS87823.1"/>
    <property type="molecule type" value="Genomic_DNA"/>
</dbReference>
<organism evidence="1 2">
    <name type="scientific">Sistotremastrum niveocremeum HHB9708</name>
    <dbReference type="NCBI Taxonomy" id="1314777"/>
    <lineage>
        <taxon>Eukaryota</taxon>
        <taxon>Fungi</taxon>
        <taxon>Dikarya</taxon>
        <taxon>Basidiomycota</taxon>
        <taxon>Agaricomycotina</taxon>
        <taxon>Agaricomycetes</taxon>
        <taxon>Sistotremastrales</taxon>
        <taxon>Sistotremastraceae</taxon>
        <taxon>Sertulicium</taxon>
        <taxon>Sertulicium niveocremeum</taxon>
    </lineage>
</organism>
<dbReference type="Proteomes" id="UP000076722">
    <property type="component" value="Unassembled WGS sequence"/>
</dbReference>
<protein>
    <submittedName>
        <fullName evidence="1">Uncharacterized protein</fullName>
    </submittedName>
</protein>
<proteinExistence type="predicted"/>
<dbReference type="AlphaFoldDB" id="A0A164NLK8"/>
<accession>A0A164NLK8</accession>
<name>A0A164NLK8_9AGAM</name>
<keyword evidence="2" id="KW-1185">Reference proteome</keyword>
<reference evidence="1 2" key="1">
    <citation type="journal article" date="2016" name="Mol. Biol. Evol.">
        <title>Comparative Genomics of Early-Diverging Mushroom-Forming Fungi Provides Insights into the Origins of Lignocellulose Decay Capabilities.</title>
        <authorList>
            <person name="Nagy L.G."/>
            <person name="Riley R."/>
            <person name="Tritt A."/>
            <person name="Adam C."/>
            <person name="Daum C."/>
            <person name="Floudas D."/>
            <person name="Sun H."/>
            <person name="Yadav J.S."/>
            <person name="Pangilinan J."/>
            <person name="Larsson K.H."/>
            <person name="Matsuura K."/>
            <person name="Barry K."/>
            <person name="Labutti K."/>
            <person name="Kuo R."/>
            <person name="Ohm R.A."/>
            <person name="Bhattacharya S.S."/>
            <person name="Shirouzu T."/>
            <person name="Yoshinaga Y."/>
            <person name="Martin F.M."/>
            <person name="Grigoriev I.V."/>
            <person name="Hibbett D.S."/>
        </authorList>
    </citation>
    <scope>NUCLEOTIDE SEQUENCE [LARGE SCALE GENOMIC DNA]</scope>
    <source>
        <strain evidence="1 2">HHB9708</strain>
    </source>
</reference>
<evidence type="ECO:0000313" key="2">
    <source>
        <dbReference type="Proteomes" id="UP000076722"/>
    </source>
</evidence>
<sequence>MIPAYQLQWAKWRSSLTDGCKVRSQYHTRCWAPHWAPNHWYHYQNSKGQCMDFFKDFWVALWHAPDRDALIAHVAFDSNVPVTNIFQYRTWLVQRWNSSTLLINGIVLVHEWFAIHDPFDSAF</sequence>
<gene>
    <name evidence="1" type="ORF">SISNIDRAFT_490635</name>
</gene>
<evidence type="ECO:0000313" key="1">
    <source>
        <dbReference type="EMBL" id="KZS87823.1"/>
    </source>
</evidence>